<dbReference type="InterPro" id="IPR001638">
    <property type="entry name" value="Solute-binding_3/MltF_N"/>
</dbReference>
<feature type="signal peptide" evidence="2">
    <location>
        <begin position="1"/>
        <end position="23"/>
    </location>
</feature>
<feature type="domain" description="Ionotropic glutamate receptor C-terminal" evidence="4">
    <location>
        <begin position="37"/>
        <end position="261"/>
    </location>
</feature>
<organism evidence="5 6">
    <name type="scientific">Gallibacter intestinalis</name>
    <dbReference type="NCBI Taxonomy" id="2779356"/>
    <lineage>
        <taxon>Bacteria</taxon>
        <taxon>Bacillati</taxon>
        <taxon>Bacillota</taxon>
        <taxon>Clostridia</taxon>
        <taxon>Eubacteriales</taxon>
        <taxon>Eubacteriaceae</taxon>
        <taxon>Gallibacter</taxon>
    </lineage>
</organism>
<gene>
    <name evidence="5" type="ORF">INF20_03930</name>
</gene>
<dbReference type="CDD" id="cd13624">
    <property type="entry name" value="PBP2_Arg_Lys_His"/>
    <property type="match status" value="1"/>
</dbReference>
<dbReference type="SMART" id="SM00062">
    <property type="entry name" value="PBPb"/>
    <property type="match status" value="1"/>
</dbReference>
<dbReference type="PROSITE" id="PS51257">
    <property type="entry name" value="PROKAR_LIPOPROTEIN"/>
    <property type="match status" value="1"/>
</dbReference>
<feature type="chain" id="PRO_5045204085" evidence="2">
    <location>
        <begin position="24"/>
        <end position="262"/>
    </location>
</feature>
<accession>A0ABR9QX37</accession>
<evidence type="ECO:0000259" key="4">
    <source>
        <dbReference type="SMART" id="SM00079"/>
    </source>
</evidence>
<dbReference type="Pfam" id="PF00497">
    <property type="entry name" value="SBP_bac_3"/>
    <property type="match status" value="1"/>
</dbReference>
<name>A0ABR9QX37_9FIRM</name>
<evidence type="ECO:0000313" key="6">
    <source>
        <dbReference type="Proteomes" id="UP001516588"/>
    </source>
</evidence>
<evidence type="ECO:0000256" key="1">
    <source>
        <dbReference type="ARBA" id="ARBA00022729"/>
    </source>
</evidence>
<reference evidence="5 6" key="1">
    <citation type="submission" date="2020-10" db="EMBL/GenBank/DDBJ databases">
        <title>ChiBAC.</title>
        <authorList>
            <person name="Zenner C."/>
            <person name="Hitch T.C.A."/>
            <person name="Clavel T."/>
        </authorList>
    </citation>
    <scope>NUCLEOTIDE SEQUENCE [LARGE SCALE GENOMIC DNA]</scope>
    <source>
        <strain evidence="5 6">DSM 108706</strain>
    </source>
</reference>
<evidence type="ECO:0000259" key="3">
    <source>
        <dbReference type="SMART" id="SM00062"/>
    </source>
</evidence>
<evidence type="ECO:0000313" key="5">
    <source>
        <dbReference type="EMBL" id="MBE5035430.1"/>
    </source>
</evidence>
<dbReference type="RefSeq" id="WP_226385077.1">
    <property type="nucleotide sequence ID" value="NZ_JADCKA010000005.1"/>
</dbReference>
<sequence length="262" mass="28087">MKNWIKKISIVCMALIMVVGVTACGSSDSGSGDSGEVYTVATEPTFPPFDTTDEDGNIVGFDMDLMNAIAEDQGFSVEFVSYNFDGLIPALQSGNADIVAAGMWASDERKAEVDFSETYFDSGVVLAVADDNNTINSVDDLTSDMKVAYQVGTSSMDVAQQLEEEGKIAEAVGFDKVNDAVQAVNTGAVDALLNDKPVTLEYMNQQPDIIKIVGENVTTESYGIAVQKGNTELLDKINAGLKNVQEDGTFDELLEKWGLAEK</sequence>
<comment type="caution">
    <text evidence="5">The sequence shown here is derived from an EMBL/GenBank/DDBJ whole genome shotgun (WGS) entry which is preliminary data.</text>
</comment>
<protein>
    <submittedName>
        <fullName evidence="5">Basic amino acid ABC transporter substrate-binding protein</fullName>
    </submittedName>
</protein>
<dbReference type="PANTHER" id="PTHR35936">
    <property type="entry name" value="MEMBRANE-BOUND LYTIC MUREIN TRANSGLYCOSYLASE F"/>
    <property type="match status" value="1"/>
</dbReference>
<dbReference type="InterPro" id="IPR001320">
    <property type="entry name" value="Iontro_rcpt_C"/>
</dbReference>
<proteinExistence type="predicted"/>
<dbReference type="EMBL" id="JADCKA010000005">
    <property type="protein sequence ID" value="MBE5035430.1"/>
    <property type="molecule type" value="Genomic_DNA"/>
</dbReference>
<evidence type="ECO:0000256" key="2">
    <source>
        <dbReference type="SAM" id="SignalP"/>
    </source>
</evidence>
<keyword evidence="6" id="KW-1185">Reference proteome</keyword>
<dbReference type="PANTHER" id="PTHR35936:SF17">
    <property type="entry name" value="ARGININE-BINDING EXTRACELLULAR PROTEIN ARTP"/>
    <property type="match status" value="1"/>
</dbReference>
<keyword evidence="1 2" id="KW-0732">Signal</keyword>
<dbReference type="Proteomes" id="UP001516588">
    <property type="component" value="Unassembled WGS sequence"/>
</dbReference>
<dbReference type="SMART" id="SM00079">
    <property type="entry name" value="PBPe"/>
    <property type="match status" value="1"/>
</dbReference>
<feature type="domain" description="Solute-binding protein family 3/N-terminal" evidence="3">
    <location>
        <begin position="37"/>
        <end position="261"/>
    </location>
</feature>